<sequence>MAVKTRFASTLDSKEALLAAVTIPKFKLRWMREEAKKDNAKMLLAAERRQCPHRMLSLLRNHCKNYRRLHLPISVKFILS</sequence>
<comment type="caution">
    <text evidence="1">The sequence shown here is derived from an EMBL/GenBank/DDBJ whole genome shotgun (WGS) entry which is preliminary data.</text>
</comment>
<proteinExistence type="predicted"/>
<dbReference type="Proteomes" id="UP001152622">
    <property type="component" value="Chromosome 11"/>
</dbReference>
<keyword evidence="2" id="KW-1185">Reference proteome</keyword>
<name>A0A9Q1EWM1_SYNKA</name>
<organism evidence="1 2">
    <name type="scientific">Synaphobranchus kaupii</name>
    <name type="common">Kaup's arrowtooth eel</name>
    <dbReference type="NCBI Taxonomy" id="118154"/>
    <lineage>
        <taxon>Eukaryota</taxon>
        <taxon>Metazoa</taxon>
        <taxon>Chordata</taxon>
        <taxon>Craniata</taxon>
        <taxon>Vertebrata</taxon>
        <taxon>Euteleostomi</taxon>
        <taxon>Actinopterygii</taxon>
        <taxon>Neopterygii</taxon>
        <taxon>Teleostei</taxon>
        <taxon>Anguilliformes</taxon>
        <taxon>Synaphobranchidae</taxon>
        <taxon>Synaphobranchus</taxon>
    </lineage>
</organism>
<accession>A0A9Q1EWM1</accession>
<gene>
    <name evidence="1" type="ORF">SKAU_G00277940</name>
</gene>
<evidence type="ECO:0000313" key="2">
    <source>
        <dbReference type="Proteomes" id="UP001152622"/>
    </source>
</evidence>
<protein>
    <submittedName>
        <fullName evidence="1">Uncharacterized protein</fullName>
    </submittedName>
</protein>
<evidence type="ECO:0000313" key="1">
    <source>
        <dbReference type="EMBL" id="KAJ8346393.1"/>
    </source>
</evidence>
<dbReference type="EMBL" id="JAINUF010000011">
    <property type="protein sequence ID" value="KAJ8346393.1"/>
    <property type="molecule type" value="Genomic_DNA"/>
</dbReference>
<reference evidence="1" key="1">
    <citation type="journal article" date="2023" name="Science">
        <title>Genome structures resolve the early diversification of teleost fishes.</title>
        <authorList>
            <person name="Parey E."/>
            <person name="Louis A."/>
            <person name="Montfort J."/>
            <person name="Bouchez O."/>
            <person name="Roques C."/>
            <person name="Iampietro C."/>
            <person name="Lluch J."/>
            <person name="Castinel A."/>
            <person name="Donnadieu C."/>
            <person name="Desvignes T."/>
            <person name="Floi Bucao C."/>
            <person name="Jouanno E."/>
            <person name="Wen M."/>
            <person name="Mejri S."/>
            <person name="Dirks R."/>
            <person name="Jansen H."/>
            <person name="Henkel C."/>
            <person name="Chen W.J."/>
            <person name="Zahm M."/>
            <person name="Cabau C."/>
            <person name="Klopp C."/>
            <person name="Thompson A.W."/>
            <person name="Robinson-Rechavi M."/>
            <person name="Braasch I."/>
            <person name="Lecointre G."/>
            <person name="Bobe J."/>
            <person name="Postlethwait J.H."/>
            <person name="Berthelot C."/>
            <person name="Roest Crollius H."/>
            <person name="Guiguen Y."/>
        </authorList>
    </citation>
    <scope>NUCLEOTIDE SEQUENCE</scope>
    <source>
        <strain evidence="1">WJC10195</strain>
    </source>
</reference>
<dbReference type="AlphaFoldDB" id="A0A9Q1EWM1"/>